<comment type="caution">
    <text evidence="2">The sequence shown here is derived from an EMBL/GenBank/DDBJ whole genome shotgun (WGS) entry which is preliminary data.</text>
</comment>
<dbReference type="EMBL" id="JARQZJ010000002">
    <property type="protein sequence ID" value="KAK9870264.1"/>
    <property type="molecule type" value="Genomic_DNA"/>
</dbReference>
<gene>
    <name evidence="2" type="ORF">WA026_006352</name>
</gene>
<keyword evidence="3" id="KW-1185">Reference proteome</keyword>
<feature type="region of interest" description="Disordered" evidence="1">
    <location>
        <begin position="1"/>
        <end position="26"/>
    </location>
</feature>
<protein>
    <submittedName>
        <fullName evidence="2">Uncharacterized protein</fullName>
    </submittedName>
</protein>
<dbReference type="AlphaFoldDB" id="A0AAW1TPI3"/>
<evidence type="ECO:0000313" key="2">
    <source>
        <dbReference type="EMBL" id="KAK9870264.1"/>
    </source>
</evidence>
<proteinExistence type="predicted"/>
<evidence type="ECO:0000256" key="1">
    <source>
        <dbReference type="SAM" id="MobiDB-lite"/>
    </source>
</evidence>
<name>A0AAW1TPI3_9CUCU</name>
<organism evidence="2 3">
    <name type="scientific">Henosepilachna vigintioctopunctata</name>
    <dbReference type="NCBI Taxonomy" id="420089"/>
    <lineage>
        <taxon>Eukaryota</taxon>
        <taxon>Metazoa</taxon>
        <taxon>Ecdysozoa</taxon>
        <taxon>Arthropoda</taxon>
        <taxon>Hexapoda</taxon>
        <taxon>Insecta</taxon>
        <taxon>Pterygota</taxon>
        <taxon>Neoptera</taxon>
        <taxon>Endopterygota</taxon>
        <taxon>Coleoptera</taxon>
        <taxon>Polyphaga</taxon>
        <taxon>Cucujiformia</taxon>
        <taxon>Coccinelloidea</taxon>
        <taxon>Coccinellidae</taxon>
        <taxon>Epilachninae</taxon>
        <taxon>Epilachnini</taxon>
        <taxon>Henosepilachna</taxon>
    </lineage>
</organism>
<evidence type="ECO:0000313" key="3">
    <source>
        <dbReference type="Proteomes" id="UP001431783"/>
    </source>
</evidence>
<feature type="compositionally biased region" description="Polar residues" evidence="1">
    <location>
        <begin position="14"/>
        <end position="26"/>
    </location>
</feature>
<accession>A0AAW1TPI3</accession>
<dbReference type="Proteomes" id="UP001431783">
    <property type="component" value="Unassembled WGS sequence"/>
</dbReference>
<feature type="compositionally biased region" description="Basic and acidic residues" evidence="1">
    <location>
        <begin position="1"/>
        <end position="13"/>
    </location>
</feature>
<reference evidence="2 3" key="1">
    <citation type="submission" date="2023-03" db="EMBL/GenBank/DDBJ databases">
        <title>Genome insight into feeding habits of ladybird beetles.</title>
        <authorList>
            <person name="Li H.-S."/>
            <person name="Huang Y.-H."/>
            <person name="Pang H."/>
        </authorList>
    </citation>
    <scope>NUCLEOTIDE SEQUENCE [LARGE SCALE GENOMIC DNA]</scope>
    <source>
        <strain evidence="2">SYSU_2023b</strain>
        <tissue evidence="2">Whole body</tissue>
    </source>
</reference>
<sequence length="465" mass="53808">MESHDLKGVEKSYNRTGNDCGKSQANENKTIGSTEIISKYDNYHITEIVTDPSGEEVTEISKITKEALEKIIGGCMCINSRRLSETDSLLVKHELLEETESCNTDKTSYPGDSSKLLRDVEMPTVHTPTEVLSKHFRKCYVRLEYNQIVEHLQNIPMNTVKTEKKETKSRLLVSNNNNAESKIPILCHGEENLRISDLDSPSEYIECAGIKQESEGIKIGEAYTRDCYVKMKMDPDIENMQNKITQISQMHLKNTDKNILKFCDKNQHNTEEYSPSNIKSENRKRKKLGEYNINQSASSLNDFHKRRCQDVNRIMKSKRPLPDLICESSLSQEAIRKVLTEMGHYERENNILLYENLRIENSLIKAINKIKFLESELDNLKRINNYTFLTKYFNENEITALLKNTIIDWDFEMITKAMQLRFACGNESYEELSKDFNLLSLKILRSKVHNSQFDVALLAKDMIHF</sequence>